<dbReference type="Proteomes" id="UP000613740">
    <property type="component" value="Unassembled WGS sequence"/>
</dbReference>
<feature type="coiled-coil region" evidence="1">
    <location>
        <begin position="15"/>
        <end position="42"/>
    </location>
</feature>
<gene>
    <name evidence="3" type="ORF">HYH02_003433</name>
</gene>
<dbReference type="EMBL" id="JAEHOD010000007">
    <property type="protein sequence ID" value="KAG2451653.1"/>
    <property type="molecule type" value="Genomic_DNA"/>
</dbReference>
<feature type="region of interest" description="Disordered" evidence="2">
    <location>
        <begin position="62"/>
        <end position="91"/>
    </location>
</feature>
<dbReference type="AlphaFoldDB" id="A0A835WQU1"/>
<accession>A0A835WQU1</accession>
<protein>
    <submittedName>
        <fullName evidence="3">Uncharacterized protein</fullName>
    </submittedName>
</protein>
<feature type="compositionally biased region" description="Basic and acidic residues" evidence="2">
    <location>
        <begin position="71"/>
        <end position="83"/>
    </location>
</feature>
<comment type="caution">
    <text evidence="3">The sequence shown here is derived from an EMBL/GenBank/DDBJ whole genome shotgun (WGS) entry which is preliminary data.</text>
</comment>
<feature type="compositionally biased region" description="Basic and acidic residues" evidence="2">
    <location>
        <begin position="120"/>
        <end position="144"/>
    </location>
</feature>
<feature type="region of interest" description="Disordered" evidence="2">
    <location>
        <begin position="233"/>
        <end position="254"/>
    </location>
</feature>
<evidence type="ECO:0000313" key="3">
    <source>
        <dbReference type="EMBL" id="KAG2451653.1"/>
    </source>
</evidence>
<feature type="compositionally biased region" description="Acidic residues" evidence="2">
    <location>
        <begin position="233"/>
        <end position="244"/>
    </location>
</feature>
<organism evidence="3 4">
    <name type="scientific">Chlamydomonas schloesseri</name>
    <dbReference type="NCBI Taxonomy" id="2026947"/>
    <lineage>
        <taxon>Eukaryota</taxon>
        <taxon>Viridiplantae</taxon>
        <taxon>Chlorophyta</taxon>
        <taxon>core chlorophytes</taxon>
        <taxon>Chlorophyceae</taxon>
        <taxon>CS clade</taxon>
        <taxon>Chlamydomonadales</taxon>
        <taxon>Chlamydomonadaceae</taxon>
        <taxon>Chlamydomonas</taxon>
    </lineage>
</organism>
<reference evidence="3" key="1">
    <citation type="journal article" date="2020" name="bioRxiv">
        <title>Comparative genomics of Chlamydomonas.</title>
        <authorList>
            <person name="Craig R.J."/>
            <person name="Hasan A.R."/>
            <person name="Ness R.W."/>
            <person name="Keightley P.D."/>
        </authorList>
    </citation>
    <scope>NUCLEOTIDE SEQUENCE</scope>
    <source>
        <strain evidence="3">CCAP 11/173</strain>
    </source>
</reference>
<evidence type="ECO:0000256" key="1">
    <source>
        <dbReference type="SAM" id="Coils"/>
    </source>
</evidence>
<dbReference type="OrthoDB" id="546393at2759"/>
<keyword evidence="1" id="KW-0175">Coiled coil</keyword>
<sequence length="720" mass="72252">MSSRRLSDLTERPAWDATSSNLDKLKLTAEELERRKASRVSKHRPMPTAAEVKHDFVAAWARTSSTSTIRPDPDADRDQDSIRTPDPAAKAQLPAIDYGSVLESLRRSPAVGKAAALVDQARRDADESRREESPTPQTDQHEDHGLSAAAQHTLTGTTSLEATLANAAAPSAHVGSVAVTSSTLLPSAPLRAFDEATYDGRNALHRTGEADIIPAALRPRFHAADATTIISCSDEDAEPEDEEAEKLAPSSGGGDTMTAAFEAAFFGRPAAAAAAAAATATTTARGGLGLAAPFSHASDDVERRLRALEACVASASSDVSAGEIAELRGELCQVQADNAKLRQELATFSTHASSLLTQLQAQVQQLLRTSGGGSVGTSGVIPTVASTAAQARPQAAVQQHPALAAAASASSISSQPAPALSQQAPAFARRNIFTDVSDDALLRPPSEGGDVLQALRGGGGGRYVGHAVEPGSRVAGIAAATAASPRPGVSTTGGLGLGAVPAPYAPRPVSLNNVEDADVALPSFATFRRSSGAAAFTAFRPAAAPATVNSVSAAPSPLAYGATDAAAAAGLGSDGAAPTSVAQRSFPSAFQPRNLSGTAARGGPSTAPGGVLLTGEQRGGAAAAGLFAAAMAAEAASAASGGAYAAALAASAAGAAATGSGPATVELARSHAGLPQPLVFSVGQEFRSARASGLAAHDSMSLSAHVAAAAAQRGKSSFAR</sequence>
<keyword evidence="4" id="KW-1185">Reference proteome</keyword>
<name>A0A835WQU1_9CHLO</name>
<proteinExistence type="predicted"/>
<evidence type="ECO:0000256" key="2">
    <source>
        <dbReference type="SAM" id="MobiDB-lite"/>
    </source>
</evidence>
<evidence type="ECO:0000313" key="4">
    <source>
        <dbReference type="Proteomes" id="UP000613740"/>
    </source>
</evidence>
<feature type="region of interest" description="Disordered" evidence="2">
    <location>
        <begin position="109"/>
        <end position="144"/>
    </location>
</feature>